<evidence type="ECO:0000313" key="7">
    <source>
        <dbReference type="Proteomes" id="UP000789508"/>
    </source>
</evidence>
<protein>
    <submittedName>
        <fullName evidence="6">11376_t:CDS:1</fullName>
    </submittedName>
</protein>
<sequence>MEHTHSEARLHFLWSAAHTVFHVSPNLSALYMSEFKRNAGEVRLNLADGVRRIYCSYCGSIFVPGVNCKVWVAENGVVKKKRTRVRTKKKKKAQPRKGNKEEKGDMNMRMKLGIRTKVNRYNKNHVSYLCQLCNYETSSNSNKTAIADPTTFAKKSRKKKKLDLASKIENNERNKKDVEQNIGAFSLTDFLSSL</sequence>
<keyword evidence="7" id="KW-1185">Reference proteome</keyword>
<dbReference type="OrthoDB" id="438080at2759"/>
<evidence type="ECO:0000256" key="4">
    <source>
        <dbReference type="ARBA" id="ARBA00038402"/>
    </source>
</evidence>
<comment type="caution">
    <text evidence="6">The sequence shown here is derived from an EMBL/GenBank/DDBJ whole genome shotgun (WGS) entry which is preliminary data.</text>
</comment>
<dbReference type="GO" id="GO:0005655">
    <property type="term" value="C:nucleolar ribonuclease P complex"/>
    <property type="evidence" value="ECO:0007669"/>
    <property type="project" value="TreeGrafter"/>
</dbReference>
<dbReference type="GO" id="GO:0046872">
    <property type="term" value="F:metal ion binding"/>
    <property type="evidence" value="ECO:0007669"/>
    <property type="project" value="UniProtKB-KW"/>
</dbReference>
<dbReference type="GO" id="GO:0008033">
    <property type="term" value="P:tRNA processing"/>
    <property type="evidence" value="ECO:0007669"/>
    <property type="project" value="UniProtKB-KW"/>
</dbReference>
<feature type="compositionally biased region" description="Basic residues" evidence="5">
    <location>
        <begin position="82"/>
        <end position="97"/>
    </location>
</feature>
<evidence type="ECO:0000256" key="5">
    <source>
        <dbReference type="SAM" id="MobiDB-lite"/>
    </source>
</evidence>
<comment type="similarity">
    <text evidence="4">Belongs to the eukaryotic/archaeal RNase P protein component 4 family.</text>
</comment>
<accession>A0A9N9AU67</accession>
<keyword evidence="3" id="KW-0862">Zinc</keyword>
<dbReference type="PANTHER" id="PTHR14742:SF0">
    <property type="entry name" value="RIBONUCLEASE P PROTEIN SUBUNIT P21"/>
    <property type="match status" value="1"/>
</dbReference>
<keyword evidence="1" id="KW-0819">tRNA processing</keyword>
<dbReference type="Pfam" id="PF04032">
    <property type="entry name" value="Rpr2"/>
    <property type="match status" value="1"/>
</dbReference>
<evidence type="ECO:0000256" key="2">
    <source>
        <dbReference type="ARBA" id="ARBA00022723"/>
    </source>
</evidence>
<gene>
    <name evidence="6" type="ORF">ALEPTO_LOCUS5476</name>
</gene>
<evidence type="ECO:0000313" key="6">
    <source>
        <dbReference type="EMBL" id="CAG8542416.1"/>
    </source>
</evidence>
<keyword evidence="2" id="KW-0479">Metal-binding</keyword>
<feature type="region of interest" description="Disordered" evidence="5">
    <location>
        <begin position="82"/>
        <end position="105"/>
    </location>
</feature>
<evidence type="ECO:0000256" key="3">
    <source>
        <dbReference type="ARBA" id="ARBA00022833"/>
    </source>
</evidence>
<proteinExistence type="inferred from homology"/>
<dbReference type="Proteomes" id="UP000789508">
    <property type="component" value="Unassembled WGS sequence"/>
</dbReference>
<evidence type="ECO:0000256" key="1">
    <source>
        <dbReference type="ARBA" id="ARBA00022694"/>
    </source>
</evidence>
<dbReference type="AlphaFoldDB" id="A0A9N9AU67"/>
<dbReference type="PANTHER" id="PTHR14742">
    <property type="entry name" value="RIBONUCLEASE P SUBUNIT P21"/>
    <property type="match status" value="1"/>
</dbReference>
<dbReference type="EMBL" id="CAJVPS010001549">
    <property type="protein sequence ID" value="CAG8542416.1"/>
    <property type="molecule type" value="Genomic_DNA"/>
</dbReference>
<name>A0A9N9AU67_9GLOM</name>
<dbReference type="InterPro" id="IPR007175">
    <property type="entry name" value="Rpr2/Snm1/Rpp21"/>
</dbReference>
<reference evidence="6" key="1">
    <citation type="submission" date="2021-06" db="EMBL/GenBank/DDBJ databases">
        <authorList>
            <person name="Kallberg Y."/>
            <person name="Tangrot J."/>
            <person name="Rosling A."/>
        </authorList>
    </citation>
    <scope>NUCLEOTIDE SEQUENCE</scope>
    <source>
        <strain evidence="6">FL130A</strain>
    </source>
</reference>
<organism evidence="6 7">
    <name type="scientific">Ambispora leptoticha</name>
    <dbReference type="NCBI Taxonomy" id="144679"/>
    <lineage>
        <taxon>Eukaryota</taxon>
        <taxon>Fungi</taxon>
        <taxon>Fungi incertae sedis</taxon>
        <taxon>Mucoromycota</taxon>
        <taxon>Glomeromycotina</taxon>
        <taxon>Glomeromycetes</taxon>
        <taxon>Archaeosporales</taxon>
        <taxon>Ambisporaceae</taxon>
        <taxon>Ambispora</taxon>
    </lineage>
</organism>